<dbReference type="PANTHER" id="PTHR10210:SF32">
    <property type="entry name" value="RIBOSE-PHOSPHATE PYROPHOSPHOKINASE 2"/>
    <property type="match status" value="1"/>
</dbReference>
<reference evidence="9 10" key="1">
    <citation type="submission" date="2018-05" db="EMBL/GenBank/DDBJ databases">
        <title>Spiribacter halobius sp. nov., a moderately halophilic bacterium isolated from marine solar saltern.</title>
        <authorList>
            <person name="Zheng W.-S."/>
            <person name="Lu D.-C."/>
            <person name="Du Z.-J."/>
        </authorList>
    </citation>
    <scope>NUCLEOTIDE SEQUENCE [LARGE SCALE GENOMIC DNA]</scope>
    <source>
        <strain evidence="9 10">E85</strain>
    </source>
</reference>
<dbReference type="FunFam" id="3.40.50.2020:FF:000014">
    <property type="entry name" value="Ribose-phosphate pyrophosphokinase 1"/>
    <property type="match status" value="1"/>
</dbReference>
<dbReference type="CDD" id="cd06223">
    <property type="entry name" value="PRTases_typeI"/>
    <property type="match status" value="1"/>
</dbReference>
<comment type="caution">
    <text evidence="9">The sequence shown here is derived from an EMBL/GenBank/DDBJ whole genome shotgun (WGS) entry which is preliminary data.</text>
</comment>
<dbReference type="Proteomes" id="UP000245474">
    <property type="component" value="Unassembled WGS sequence"/>
</dbReference>
<dbReference type="GO" id="GO:0006164">
    <property type="term" value="P:purine nucleotide biosynthetic process"/>
    <property type="evidence" value="ECO:0007669"/>
    <property type="project" value="TreeGrafter"/>
</dbReference>
<dbReference type="Gene3D" id="3.40.50.2020">
    <property type="match status" value="2"/>
</dbReference>
<evidence type="ECO:0000256" key="3">
    <source>
        <dbReference type="ARBA" id="ARBA00022727"/>
    </source>
</evidence>
<evidence type="ECO:0000256" key="4">
    <source>
        <dbReference type="ARBA" id="ARBA00022741"/>
    </source>
</evidence>
<protein>
    <recommendedName>
        <fullName evidence="1">ribose-phosphate diphosphokinase</fullName>
        <ecNumber evidence="1">2.7.6.1</ecNumber>
    </recommendedName>
</protein>
<dbReference type="GO" id="GO:0006015">
    <property type="term" value="P:5-phosphoribose 1-diphosphate biosynthetic process"/>
    <property type="evidence" value="ECO:0007669"/>
    <property type="project" value="TreeGrafter"/>
</dbReference>
<dbReference type="GO" id="GO:0000287">
    <property type="term" value="F:magnesium ion binding"/>
    <property type="evidence" value="ECO:0007669"/>
    <property type="project" value="InterPro"/>
</dbReference>
<dbReference type="SUPFAM" id="SSF53271">
    <property type="entry name" value="PRTase-like"/>
    <property type="match status" value="2"/>
</dbReference>
<keyword evidence="4" id="KW-0547">Nucleotide-binding</keyword>
<dbReference type="InterPro" id="IPR029099">
    <property type="entry name" value="Pribosyltran_N"/>
</dbReference>
<proteinExistence type="predicted"/>
<dbReference type="GO" id="GO:0005737">
    <property type="term" value="C:cytoplasm"/>
    <property type="evidence" value="ECO:0007669"/>
    <property type="project" value="TreeGrafter"/>
</dbReference>
<evidence type="ECO:0000256" key="1">
    <source>
        <dbReference type="ARBA" id="ARBA00013247"/>
    </source>
</evidence>
<name>A0A2U2N5E9_9GAMM</name>
<dbReference type="InterPro" id="IPR000836">
    <property type="entry name" value="PRTase_dom"/>
</dbReference>
<dbReference type="Pfam" id="PF14572">
    <property type="entry name" value="Pribosyl_synth"/>
    <property type="match status" value="1"/>
</dbReference>
<evidence type="ECO:0000256" key="2">
    <source>
        <dbReference type="ARBA" id="ARBA00022679"/>
    </source>
</evidence>
<feature type="domain" description="Ribose-phosphate pyrophosphokinase N-terminal" evidence="8">
    <location>
        <begin position="1"/>
        <end position="121"/>
    </location>
</feature>
<keyword evidence="5 9" id="KW-0418">Kinase</keyword>
<evidence type="ECO:0000313" key="10">
    <source>
        <dbReference type="Proteomes" id="UP000245474"/>
    </source>
</evidence>
<sequence length="326" mass="35314">MQLFALDSRHGLGEHIAAVLGVPLAEHEERRFEDGEHKARPMVGVRGEDVYVIESLYSDSAQSVHDRLCRLLFFLGAVVEGGAARVTAVMPYLAYARKDRQTKPRDPVTTRYMAQLIEAMGVDAVMALDVHNLAAFQNAFRCRAHALDTRRLFARQLAERLGDEPVVVVSPDPGGVKRARLFLEMLEAICGRACGFAFMDKRRSAGRVTGDLLIGDVSGAHVLIVDDLISTGHTMLRAAVACRDQGAVSVRGLAAHGLFTGDAASVVADRRIDGLMVTDTVPPFRLPDGPVSRRVEIVSSAPLFAEAIRRCHVNGSLVDLLEGPAA</sequence>
<evidence type="ECO:0000256" key="6">
    <source>
        <dbReference type="ARBA" id="ARBA00022840"/>
    </source>
</evidence>
<organism evidence="9 10">
    <name type="scientific">Sediminicurvatus halobius</name>
    <dbReference type="NCBI Taxonomy" id="2182432"/>
    <lineage>
        <taxon>Bacteria</taxon>
        <taxon>Pseudomonadati</taxon>
        <taxon>Pseudomonadota</taxon>
        <taxon>Gammaproteobacteria</taxon>
        <taxon>Chromatiales</taxon>
        <taxon>Ectothiorhodospiraceae</taxon>
        <taxon>Sediminicurvatus</taxon>
    </lineage>
</organism>
<dbReference type="SMART" id="SM01400">
    <property type="entry name" value="Pribosyltran_N"/>
    <property type="match status" value="1"/>
</dbReference>
<evidence type="ECO:0000256" key="5">
    <source>
        <dbReference type="ARBA" id="ARBA00022777"/>
    </source>
</evidence>
<dbReference type="InterPro" id="IPR029057">
    <property type="entry name" value="PRTase-like"/>
</dbReference>
<dbReference type="Pfam" id="PF13793">
    <property type="entry name" value="Pribosyltran_N"/>
    <property type="match status" value="1"/>
</dbReference>
<dbReference type="GO" id="GO:0004749">
    <property type="term" value="F:ribose phosphate diphosphokinase activity"/>
    <property type="evidence" value="ECO:0007669"/>
    <property type="project" value="UniProtKB-EC"/>
</dbReference>
<accession>A0A2U2N5E9</accession>
<keyword evidence="2" id="KW-0808">Transferase</keyword>
<keyword evidence="10" id="KW-1185">Reference proteome</keyword>
<gene>
    <name evidence="9" type="ORF">DEM34_05000</name>
</gene>
<dbReference type="GO" id="GO:0002189">
    <property type="term" value="C:ribose phosphate diphosphokinase complex"/>
    <property type="evidence" value="ECO:0007669"/>
    <property type="project" value="TreeGrafter"/>
</dbReference>
<dbReference type="AlphaFoldDB" id="A0A2U2N5E9"/>
<dbReference type="EC" id="2.7.6.1" evidence="1"/>
<keyword evidence="6" id="KW-0067">ATP-binding</keyword>
<keyword evidence="3" id="KW-0545">Nucleotide biosynthesis</keyword>
<comment type="catalytic activity">
    <reaction evidence="7">
        <text>D-ribose 5-phosphate + ATP = 5-phospho-alpha-D-ribose 1-diphosphate + AMP + H(+)</text>
        <dbReference type="Rhea" id="RHEA:15609"/>
        <dbReference type="ChEBI" id="CHEBI:15378"/>
        <dbReference type="ChEBI" id="CHEBI:30616"/>
        <dbReference type="ChEBI" id="CHEBI:58017"/>
        <dbReference type="ChEBI" id="CHEBI:78346"/>
        <dbReference type="ChEBI" id="CHEBI:456215"/>
        <dbReference type="EC" id="2.7.6.1"/>
    </reaction>
</comment>
<dbReference type="GO" id="GO:0016301">
    <property type="term" value="F:kinase activity"/>
    <property type="evidence" value="ECO:0007669"/>
    <property type="project" value="UniProtKB-KW"/>
</dbReference>
<dbReference type="NCBIfam" id="TIGR01251">
    <property type="entry name" value="ribP_PPkin"/>
    <property type="match status" value="1"/>
</dbReference>
<evidence type="ECO:0000313" key="9">
    <source>
        <dbReference type="EMBL" id="PWG64248.1"/>
    </source>
</evidence>
<dbReference type="InterPro" id="IPR005946">
    <property type="entry name" value="Rib-P_diPkinase"/>
</dbReference>
<dbReference type="OrthoDB" id="324294at2"/>
<dbReference type="PANTHER" id="PTHR10210">
    <property type="entry name" value="RIBOSE-PHOSPHATE DIPHOSPHOKINASE FAMILY MEMBER"/>
    <property type="match status" value="1"/>
</dbReference>
<evidence type="ECO:0000256" key="7">
    <source>
        <dbReference type="ARBA" id="ARBA00049535"/>
    </source>
</evidence>
<dbReference type="EMBL" id="QFFI01000006">
    <property type="protein sequence ID" value="PWG64248.1"/>
    <property type="molecule type" value="Genomic_DNA"/>
</dbReference>
<evidence type="ECO:0000259" key="8">
    <source>
        <dbReference type="Pfam" id="PF13793"/>
    </source>
</evidence>
<dbReference type="GO" id="GO:0005524">
    <property type="term" value="F:ATP binding"/>
    <property type="evidence" value="ECO:0007669"/>
    <property type="project" value="UniProtKB-KW"/>
</dbReference>